<keyword evidence="3" id="KW-1185">Reference proteome</keyword>
<name>A0A0D3GW93_9ORYZ</name>
<dbReference type="AlphaFoldDB" id="A0A0D3GW93"/>
<sequence>MAKLLLRLAKCSQPPPLAKGGSHHHSHPHPSSLSAGDEPRALRPRVPRQCRRLGHRPPWQSSSSPSRHCHARAVAAAGSPVAATAGSMGRCGHAGEKKGEEKEKEEEEEGNGDGRMTCGSLCDFGVVNRETVGVHT</sequence>
<evidence type="ECO:0000313" key="3">
    <source>
        <dbReference type="Proteomes" id="UP000026960"/>
    </source>
</evidence>
<accession>A0A0D3GW93</accession>
<evidence type="ECO:0000256" key="1">
    <source>
        <dbReference type="SAM" id="MobiDB-lite"/>
    </source>
</evidence>
<reference evidence="2" key="2">
    <citation type="submission" date="2015-03" db="UniProtKB">
        <authorList>
            <consortium name="EnsemblPlants"/>
        </authorList>
    </citation>
    <scope>IDENTIFICATION</scope>
</reference>
<evidence type="ECO:0000313" key="2">
    <source>
        <dbReference type="EnsemblPlants" id="OBART08G02660.1"/>
    </source>
</evidence>
<dbReference type="EnsemblPlants" id="OBART08G02660.1">
    <property type="protein sequence ID" value="OBART08G02660.1"/>
    <property type="gene ID" value="OBART08G02660"/>
</dbReference>
<organism evidence="2">
    <name type="scientific">Oryza barthii</name>
    <dbReference type="NCBI Taxonomy" id="65489"/>
    <lineage>
        <taxon>Eukaryota</taxon>
        <taxon>Viridiplantae</taxon>
        <taxon>Streptophyta</taxon>
        <taxon>Embryophyta</taxon>
        <taxon>Tracheophyta</taxon>
        <taxon>Spermatophyta</taxon>
        <taxon>Magnoliopsida</taxon>
        <taxon>Liliopsida</taxon>
        <taxon>Poales</taxon>
        <taxon>Poaceae</taxon>
        <taxon>BOP clade</taxon>
        <taxon>Oryzoideae</taxon>
        <taxon>Oryzeae</taxon>
        <taxon>Oryzinae</taxon>
        <taxon>Oryza</taxon>
    </lineage>
</organism>
<protein>
    <submittedName>
        <fullName evidence="2">Uncharacterized protein</fullName>
    </submittedName>
</protein>
<feature type="region of interest" description="Disordered" evidence="1">
    <location>
        <begin position="1"/>
        <end position="116"/>
    </location>
</feature>
<dbReference type="Gramene" id="OBART08G02660.1">
    <property type="protein sequence ID" value="OBART08G02660.1"/>
    <property type="gene ID" value="OBART08G02660"/>
</dbReference>
<proteinExistence type="predicted"/>
<reference evidence="2" key="1">
    <citation type="journal article" date="2009" name="Rice">
        <title>De Novo Next Generation Sequencing of Plant Genomes.</title>
        <authorList>
            <person name="Rounsley S."/>
            <person name="Marri P.R."/>
            <person name="Yu Y."/>
            <person name="He R."/>
            <person name="Sisneros N."/>
            <person name="Goicoechea J.L."/>
            <person name="Lee S.J."/>
            <person name="Angelova A."/>
            <person name="Kudrna D."/>
            <person name="Luo M."/>
            <person name="Affourtit J."/>
            <person name="Desany B."/>
            <person name="Knight J."/>
            <person name="Niazi F."/>
            <person name="Egholm M."/>
            <person name="Wing R.A."/>
        </authorList>
    </citation>
    <scope>NUCLEOTIDE SEQUENCE [LARGE SCALE GENOMIC DNA]</scope>
    <source>
        <strain evidence="2">cv. IRGC 105608</strain>
    </source>
</reference>
<dbReference type="Proteomes" id="UP000026960">
    <property type="component" value="Chromosome 8"/>
</dbReference>
<dbReference type="HOGENOM" id="CLU_147788_0_0_1"/>
<dbReference type="PaxDb" id="65489-OBART08G02660.1"/>
<feature type="compositionally biased region" description="Basic residues" evidence="1">
    <location>
        <begin position="42"/>
        <end position="55"/>
    </location>
</feature>
<feature type="compositionally biased region" description="Low complexity" evidence="1">
    <location>
        <begin position="57"/>
        <end position="87"/>
    </location>
</feature>
<feature type="compositionally biased region" description="Basic and acidic residues" evidence="1">
    <location>
        <begin position="93"/>
        <end position="102"/>
    </location>
</feature>